<dbReference type="Proteomes" id="UP000011932">
    <property type="component" value="Chromosome"/>
</dbReference>
<dbReference type="GO" id="GO:0140359">
    <property type="term" value="F:ABC-type transporter activity"/>
    <property type="evidence" value="ECO:0007669"/>
    <property type="project" value="InterPro"/>
</dbReference>
<dbReference type="GO" id="GO:0005886">
    <property type="term" value="C:plasma membrane"/>
    <property type="evidence" value="ECO:0007669"/>
    <property type="project" value="UniProtKB-SubCell"/>
</dbReference>
<dbReference type="PROSITE" id="PS50929">
    <property type="entry name" value="ABC_TM1F"/>
    <property type="match status" value="1"/>
</dbReference>
<dbReference type="GO" id="GO:0005524">
    <property type="term" value="F:ATP binding"/>
    <property type="evidence" value="ECO:0007669"/>
    <property type="project" value="UniProtKB-KW"/>
</dbReference>
<keyword evidence="4" id="KW-0067">ATP-binding</keyword>
<dbReference type="PROSITE" id="PS50893">
    <property type="entry name" value="ABC_TRANSPORTER_2"/>
    <property type="match status" value="1"/>
</dbReference>
<evidence type="ECO:0000313" key="12">
    <source>
        <dbReference type="Proteomes" id="UP000011932"/>
    </source>
</evidence>
<dbReference type="SMART" id="SM00382">
    <property type="entry name" value="AAA"/>
    <property type="match status" value="1"/>
</dbReference>
<keyword evidence="6 8" id="KW-0472">Membrane</keyword>
<protein>
    <submittedName>
        <fullName evidence="11">ABC-type bacteriocin/lantibiotic exporter</fullName>
    </submittedName>
</protein>
<feature type="transmembrane region" description="Helical" evidence="8">
    <location>
        <begin position="430"/>
        <end position="452"/>
    </location>
</feature>
<feature type="transmembrane region" description="Helical" evidence="8">
    <location>
        <begin position="345"/>
        <end position="363"/>
    </location>
</feature>
<evidence type="ECO:0000256" key="2">
    <source>
        <dbReference type="ARBA" id="ARBA00022692"/>
    </source>
</evidence>
<dbReference type="GO" id="GO:0016887">
    <property type="term" value="F:ATP hydrolysis activity"/>
    <property type="evidence" value="ECO:0007669"/>
    <property type="project" value="InterPro"/>
</dbReference>
<dbReference type="PANTHER" id="PTHR24221:SF248">
    <property type="entry name" value="ABC TRANSPORTER TRANSMEMBRANE REGION"/>
    <property type="match status" value="1"/>
</dbReference>
<keyword evidence="5 8" id="KW-1133">Transmembrane helix</keyword>
<evidence type="ECO:0000256" key="1">
    <source>
        <dbReference type="ARBA" id="ARBA00004651"/>
    </source>
</evidence>
<dbReference type="InterPro" id="IPR003439">
    <property type="entry name" value="ABC_transporter-like_ATP-bd"/>
</dbReference>
<dbReference type="OrthoDB" id="5288404at2"/>
<proteinExistence type="predicted"/>
<dbReference type="InterPro" id="IPR003593">
    <property type="entry name" value="AAA+_ATPase"/>
</dbReference>
<feature type="transmembrane region" description="Helical" evidence="8">
    <location>
        <begin position="315"/>
        <end position="339"/>
    </location>
</feature>
<evidence type="ECO:0000256" key="4">
    <source>
        <dbReference type="ARBA" id="ARBA00022840"/>
    </source>
</evidence>
<dbReference type="Gene3D" id="1.20.1560.10">
    <property type="entry name" value="ABC transporter type 1, transmembrane domain"/>
    <property type="match status" value="1"/>
</dbReference>
<dbReference type="KEGG" id="man:A11S_1174"/>
<dbReference type="Gene3D" id="3.40.50.300">
    <property type="entry name" value="P-loop containing nucleotide triphosphate hydrolases"/>
    <property type="match status" value="1"/>
</dbReference>
<dbReference type="PATRIC" id="fig|349215.9.peg.1131"/>
<evidence type="ECO:0000256" key="6">
    <source>
        <dbReference type="ARBA" id="ARBA00023136"/>
    </source>
</evidence>
<dbReference type="SUPFAM" id="SSF90123">
    <property type="entry name" value="ABC transporter transmembrane region"/>
    <property type="match status" value="1"/>
</dbReference>
<accession>M4VFM5</accession>
<feature type="domain" description="ABC transmembrane type-1" evidence="10">
    <location>
        <begin position="206"/>
        <end position="487"/>
    </location>
</feature>
<dbReference type="AlphaFoldDB" id="M4VFM5"/>
<dbReference type="InterPro" id="IPR011527">
    <property type="entry name" value="ABC1_TM_dom"/>
</dbReference>
<dbReference type="EMBL" id="CP003538">
    <property type="protein sequence ID" value="AGH97988.1"/>
    <property type="molecule type" value="Genomic_DNA"/>
</dbReference>
<dbReference type="Pfam" id="PF00005">
    <property type="entry name" value="ABC_tran"/>
    <property type="match status" value="1"/>
</dbReference>
<feature type="region of interest" description="Disordered" evidence="7">
    <location>
        <begin position="1"/>
        <end position="22"/>
    </location>
</feature>
<dbReference type="STRING" id="349215.A11S_1174"/>
<dbReference type="PANTHER" id="PTHR24221">
    <property type="entry name" value="ATP-BINDING CASSETTE SUB-FAMILY B"/>
    <property type="match status" value="1"/>
</dbReference>
<feature type="domain" description="ABC transporter" evidence="9">
    <location>
        <begin position="521"/>
        <end position="755"/>
    </location>
</feature>
<dbReference type="SUPFAM" id="SSF52540">
    <property type="entry name" value="P-loop containing nucleoside triphosphate hydrolases"/>
    <property type="match status" value="1"/>
</dbReference>
<dbReference type="Pfam" id="PF00664">
    <property type="entry name" value="ABC_membrane"/>
    <property type="match status" value="1"/>
</dbReference>
<evidence type="ECO:0000256" key="3">
    <source>
        <dbReference type="ARBA" id="ARBA00022741"/>
    </source>
</evidence>
<dbReference type="InterPro" id="IPR036640">
    <property type="entry name" value="ABC1_TM_sf"/>
</dbReference>
<evidence type="ECO:0000313" key="11">
    <source>
        <dbReference type="EMBL" id="AGH97988.1"/>
    </source>
</evidence>
<evidence type="ECO:0000256" key="5">
    <source>
        <dbReference type="ARBA" id="ARBA00022989"/>
    </source>
</evidence>
<feature type="transmembrane region" description="Helical" evidence="8">
    <location>
        <begin position="242"/>
        <end position="259"/>
    </location>
</feature>
<name>M4VFM5_9BACT</name>
<feature type="transmembrane region" description="Helical" evidence="8">
    <location>
        <begin position="205"/>
        <end position="230"/>
    </location>
</feature>
<organism evidence="11 12">
    <name type="scientific">Micavibrio aeruginosavorus EPB</name>
    <dbReference type="NCBI Taxonomy" id="349215"/>
    <lineage>
        <taxon>Bacteria</taxon>
        <taxon>Pseudomonadati</taxon>
        <taxon>Bdellovibrionota</taxon>
        <taxon>Bdellovibrionia</taxon>
        <taxon>Bdellovibrionales</taxon>
        <taxon>Pseudobdellovibrionaceae</taxon>
        <taxon>Micavibrio</taxon>
    </lineage>
</organism>
<keyword evidence="2 8" id="KW-0812">Transmembrane</keyword>
<evidence type="ECO:0000259" key="10">
    <source>
        <dbReference type="PROSITE" id="PS50929"/>
    </source>
</evidence>
<evidence type="ECO:0000256" key="7">
    <source>
        <dbReference type="SAM" id="MobiDB-lite"/>
    </source>
</evidence>
<sequence length="755" mass="84368">MTSASKITGMMAAPQRSKTRYSDINDGQIKSTSEIAALDGLMQRLQETTWSGQNRGVHQGPWERSLCMTLLAIDPDIKFHRIAESLSAPERQMDRVDFMNTMANLGFRASTFETSINNVDDRVKPCLFVPDGEMEMPFVILPGSRIYDGEQHRMKDTNGKRGGINGKAIKFTPYDESFEYTSKFMRKGTGHSWFRALLTRFSGTIWQILATGIVLNLIALSTPLFIMMVYDRVVSAHALETLPMLTAGVMIAIAAEWMLRTIRSHGLSWLGGRLDNIVSNRIFEHLMNLSPSYIERAPIPSQVARIKTFESVRDFFSGSAFLSVLEMPFMLIALLAIAFIAGPLALVPVFMMVLYAALAYITWQRVRVVIRLAAKASSARQQFALDTFDKLEDIRANGLQNIWVEKFRDLSGREAMAQFKLAWAGNIGETLGHAITILSAVAVVYFGTHLIWDGVMTTGALVASMILVWRVLTPFYSLCTMVPRLEQLRNSIRQINTLVDIDTEDQANRNSARPGHMRGRVTFINAGLKYEQDQNPVFAGLTFDVKPGEICAITGENGAGKTSVLKLIKKMYIPQAGSIRIDGFDIRQLDYGDLRRNIAYVPQTPEFFYGSIADNIRFANPLATDKEINMALEQAGILGDVQNLHSGLNTKIGQGPDAISLPSAMAIRLGLVRAYLHEAPILLIDELPNSLLNDEAGQFLHETIIRAHGHQTVFMVTYRRDYLEMADTIVLLRRGLQPQAGAGPIMMERLKKMQW</sequence>
<dbReference type="RefSeq" id="WP_015467526.1">
    <property type="nucleotide sequence ID" value="NC_020812.1"/>
</dbReference>
<dbReference type="GO" id="GO:0034040">
    <property type="term" value="F:ATPase-coupled lipid transmembrane transporter activity"/>
    <property type="evidence" value="ECO:0007669"/>
    <property type="project" value="TreeGrafter"/>
</dbReference>
<dbReference type="InterPro" id="IPR039421">
    <property type="entry name" value="Type_1_exporter"/>
</dbReference>
<dbReference type="InterPro" id="IPR027417">
    <property type="entry name" value="P-loop_NTPase"/>
</dbReference>
<gene>
    <name evidence="11" type="ORF">A11S_1174</name>
</gene>
<evidence type="ECO:0000256" key="8">
    <source>
        <dbReference type="SAM" id="Phobius"/>
    </source>
</evidence>
<evidence type="ECO:0000259" key="9">
    <source>
        <dbReference type="PROSITE" id="PS50893"/>
    </source>
</evidence>
<comment type="subcellular location">
    <subcellularLocation>
        <location evidence="1">Cell membrane</location>
        <topology evidence="1">Multi-pass membrane protein</topology>
    </subcellularLocation>
</comment>
<feature type="transmembrane region" description="Helical" evidence="8">
    <location>
        <begin position="458"/>
        <end position="479"/>
    </location>
</feature>
<reference evidence="11 12" key="1">
    <citation type="journal article" date="2013" name="ISME J.">
        <title>By their genes ye shall know them: genomic signatures of predatory bacteria.</title>
        <authorList>
            <person name="Pasternak Z."/>
            <person name="Pietrokovski S."/>
            <person name="Rotem O."/>
            <person name="Gophna U."/>
            <person name="Lurie-Weinberger M.N."/>
            <person name="Jurkevitch E."/>
        </authorList>
    </citation>
    <scope>NUCLEOTIDE SEQUENCE [LARGE SCALE GENOMIC DNA]</scope>
    <source>
        <strain evidence="11">EPB</strain>
    </source>
</reference>
<keyword evidence="3" id="KW-0547">Nucleotide-binding</keyword>
<dbReference type="HOGENOM" id="CLU_000604_95_6_5"/>